<sequence>MKMMSDKMIDPKLHLDSQDLKIQECVQKDILESSKKFNNDNEEVKIIFLKSVHYELAINFEFNQQKELKICCLIGSTIGRCLTMISCSFPKSYI</sequence>
<reference evidence="2" key="2">
    <citation type="submission" date="2016-06" db="UniProtKB">
        <authorList>
            <consortium name="WormBaseParasite"/>
        </authorList>
    </citation>
    <scope>IDENTIFICATION</scope>
</reference>
<dbReference type="AlphaFoldDB" id="A0A183CFE2"/>
<dbReference type="Proteomes" id="UP000050741">
    <property type="component" value="Unassembled WGS sequence"/>
</dbReference>
<evidence type="ECO:0000313" key="2">
    <source>
        <dbReference type="WBParaSite" id="GPLIN_001159700"/>
    </source>
</evidence>
<keyword evidence="1" id="KW-1185">Reference proteome</keyword>
<protein>
    <submittedName>
        <fullName evidence="2">Uncharacterized protein</fullName>
    </submittedName>
</protein>
<proteinExistence type="predicted"/>
<organism evidence="1 2">
    <name type="scientific">Globodera pallida</name>
    <name type="common">Potato cyst nematode worm</name>
    <name type="synonym">Heterodera pallida</name>
    <dbReference type="NCBI Taxonomy" id="36090"/>
    <lineage>
        <taxon>Eukaryota</taxon>
        <taxon>Metazoa</taxon>
        <taxon>Ecdysozoa</taxon>
        <taxon>Nematoda</taxon>
        <taxon>Chromadorea</taxon>
        <taxon>Rhabditida</taxon>
        <taxon>Tylenchina</taxon>
        <taxon>Tylenchomorpha</taxon>
        <taxon>Tylenchoidea</taxon>
        <taxon>Heteroderidae</taxon>
        <taxon>Heteroderinae</taxon>
        <taxon>Globodera</taxon>
    </lineage>
</organism>
<accession>A0A183CFE2</accession>
<dbReference type="WBParaSite" id="GPLIN_001159700">
    <property type="protein sequence ID" value="GPLIN_001159700"/>
    <property type="gene ID" value="GPLIN_001159700"/>
</dbReference>
<reference evidence="1" key="1">
    <citation type="submission" date="2014-05" db="EMBL/GenBank/DDBJ databases">
        <title>The genome and life-stage specific transcriptomes of Globodera pallida elucidate key aspects of plant parasitism by a cyst nematode.</title>
        <authorList>
            <person name="Cotton J.A."/>
            <person name="Lilley C.J."/>
            <person name="Jones L.M."/>
            <person name="Kikuchi T."/>
            <person name="Reid A.J."/>
            <person name="Thorpe P."/>
            <person name="Tsai I.J."/>
            <person name="Beasley H."/>
            <person name="Blok V."/>
            <person name="Cock P.J.A."/>
            <person name="Van den Akker S.E."/>
            <person name="Holroyd N."/>
            <person name="Hunt M."/>
            <person name="Mantelin S."/>
            <person name="Naghra H."/>
            <person name="Pain A."/>
            <person name="Palomares-Rius J.E."/>
            <person name="Zarowiecki M."/>
            <person name="Berriman M."/>
            <person name="Jones J.T."/>
            <person name="Urwin P.E."/>
        </authorList>
    </citation>
    <scope>NUCLEOTIDE SEQUENCE [LARGE SCALE GENOMIC DNA]</scope>
    <source>
        <strain evidence="1">Lindley</strain>
    </source>
</reference>
<name>A0A183CFE2_GLOPA</name>
<evidence type="ECO:0000313" key="1">
    <source>
        <dbReference type="Proteomes" id="UP000050741"/>
    </source>
</evidence>